<accession>A0A9P0KK18</accession>
<gene>
    <name evidence="7" type="ORF">ACAOBT_LOCUS12149</name>
</gene>
<dbReference type="InterPro" id="IPR007603">
    <property type="entry name" value="Choline_transptr-like"/>
</dbReference>
<feature type="transmembrane region" description="Helical" evidence="6">
    <location>
        <begin position="298"/>
        <end position="323"/>
    </location>
</feature>
<comment type="caution">
    <text evidence="7">The sequence shown here is derived from an EMBL/GenBank/DDBJ whole genome shotgun (WGS) entry which is preliminary data.</text>
</comment>
<dbReference type="Pfam" id="PF04515">
    <property type="entry name" value="Choline_transpo"/>
    <property type="match status" value="1"/>
</dbReference>
<feature type="transmembrane region" description="Helical" evidence="6">
    <location>
        <begin position="536"/>
        <end position="558"/>
    </location>
</feature>
<feature type="transmembrane region" description="Helical" evidence="6">
    <location>
        <begin position="468"/>
        <end position="486"/>
    </location>
</feature>
<dbReference type="GO" id="GO:0022857">
    <property type="term" value="F:transmembrane transporter activity"/>
    <property type="evidence" value="ECO:0007669"/>
    <property type="project" value="UniProtKB-UniRule"/>
</dbReference>
<dbReference type="EMBL" id="CAKOFQ010006848">
    <property type="protein sequence ID" value="CAH1976481.1"/>
    <property type="molecule type" value="Genomic_DNA"/>
</dbReference>
<feature type="transmembrane region" description="Helical" evidence="6">
    <location>
        <begin position="183"/>
        <end position="201"/>
    </location>
</feature>
<keyword evidence="4 6" id="KW-1133">Transmembrane helix</keyword>
<dbReference type="AlphaFoldDB" id="A0A9P0KK18"/>
<comment type="function">
    <text evidence="6">Choline transporter.</text>
</comment>
<comment type="subcellular location">
    <subcellularLocation>
        <location evidence="6">Cell membrane</location>
        <topology evidence="6">Multi-pass membrane protein</topology>
    </subcellularLocation>
    <subcellularLocation>
        <location evidence="1">Membrane</location>
        <topology evidence="1">Multi-pass membrane protein</topology>
    </subcellularLocation>
</comment>
<dbReference type="OrthoDB" id="420519at2759"/>
<keyword evidence="8" id="KW-1185">Reference proteome</keyword>
<name>A0A9P0KK18_ACAOB</name>
<dbReference type="Proteomes" id="UP001152888">
    <property type="component" value="Unassembled WGS sequence"/>
</dbReference>
<proteinExistence type="inferred from homology"/>
<sequence length="633" mass="71844">MEYICPNYAPPSNTSVSVQQRTLKMGNCCGGDKVGPSEQNQFGYDVRIDDIKRRPTDTLFLTLFAVFLVIFLGFLGYCILHGDLHRVINGYDDCGYICGQSNPISKDAYCSESDKTSKKYHILDKPQNEFRTIRKCVAECPDGYNKLINRCIPRAKNMSNLESSLEEFVTQVTEDFQVYWKEFCYLCLIALGMSFLMLVLFRLVVGVIVWIVLVGVVLACIGGTAFLWLLWKDPSKFINQQPSYFLPDLDERNSTTFLVFAIISSVLTVIVVLIIVVMRKRINLVIKLFEEAGKAIAAMPILLLQPVMTFVALGGVACLWVYFTIWIQSSGWLQETKSNSHIYRYIKDGIMKGTMWYNIFAALWMVQFIIGCQHMIIAGAVAMWYFRKRKSVNFPVFVSFYNLTRYHLGSVALGSFLIALVQFARLVLESVKRTFNNREGKIAQCVLSCCQCCLYIFERFLKFFTRNAYIEVAMYGYSFCAGGAQAFKQIASNVLNVVAINSVGDFVLFLGKVAVVVATVFIGVRWMRAIDGVQHIWVPITLAGIFAYFVAHCFITVFEMIIDTIFLCFCEDCEKNDGVTRPYCMSRGLMEFVQNSGKALNIRDVPRLRSPQDRGSPNTVSHGVVYGKRNKEY</sequence>
<evidence type="ECO:0000256" key="6">
    <source>
        <dbReference type="RuleBase" id="RU368066"/>
    </source>
</evidence>
<reference evidence="7" key="1">
    <citation type="submission" date="2022-03" db="EMBL/GenBank/DDBJ databases">
        <authorList>
            <person name="Sayadi A."/>
        </authorList>
    </citation>
    <scope>NUCLEOTIDE SEQUENCE</scope>
</reference>
<dbReference type="GO" id="GO:0005886">
    <property type="term" value="C:plasma membrane"/>
    <property type="evidence" value="ECO:0007669"/>
    <property type="project" value="UniProtKB-SubCell"/>
</dbReference>
<feature type="transmembrane region" description="Helical" evidence="6">
    <location>
        <begin position="257"/>
        <end position="278"/>
    </location>
</feature>
<feature type="transmembrane region" description="Helical" evidence="6">
    <location>
        <begin position="356"/>
        <end position="386"/>
    </location>
</feature>
<evidence type="ECO:0000256" key="1">
    <source>
        <dbReference type="ARBA" id="ARBA00004141"/>
    </source>
</evidence>
<dbReference type="PANTHER" id="PTHR12385">
    <property type="entry name" value="CHOLINE TRANSPORTER-LIKE (SLC FAMILY 44)"/>
    <property type="match status" value="1"/>
</dbReference>
<feature type="transmembrane region" description="Helical" evidence="6">
    <location>
        <begin position="59"/>
        <end position="80"/>
    </location>
</feature>
<evidence type="ECO:0000313" key="7">
    <source>
        <dbReference type="EMBL" id="CAH1976481.1"/>
    </source>
</evidence>
<evidence type="ECO:0000256" key="4">
    <source>
        <dbReference type="ARBA" id="ARBA00022989"/>
    </source>
</evidence>
<evidence type="ECO:0000256" key="5">
    <source>
        <dbReference type="ARBA" id="ARBA00023136"/>
    </source>
</evidence>
<evidence type="ECO:0000313" key="8">
    <source>
        <dbReference type="Proteomes" id="UP001152888"/>
    </source>
</evidence>
<dbReference type="PANTHER" id="PTHR12385:SF96">
    <property type="entry name" value="CHOLINE TRANSPORTER-LIKE PROTEIN"/>
    <property type="match status" value="1"/>
</dbReference>
<comment type="similarity">
    <text evidence="2 6">Belongs to the CTL (choline transporter-like) family.</text>
</comment>
<protein>
    <recommendedName>
        <fullName evidence="6">Choline transporter-like protein</fullName>
    </recommendedName>
</protein>
<keyword evidence="3 6" id="KW-0812">Transmembrane</keyword>
<organism evidence="7 8">
    <name type="scientific">Acanthoscelides obtectus</name>
    <name type="common">Bean weevil</name>
    <name type="synonym">Bruchus obtectus</name>
    <dbReference type="NCBI Taxonomy" id="200917"/>
    <lineage>
        <taxon>Eukaryota</taxon>
        <taxon>Metazoa</taxon>
        <taxon>Ecdysozoa</taxon>
        <taxon>Arthropoda</taxon>
        <taxon>Hexapoda</taxon>
        <taxon>Insecta</taxon>
        <taxon>Pterygota</taxon>
        <taxon>Neoptera</taxon>
        <taxon>Endopterygota</taxon>
        <taxon>Coleoptera</taxon>
        <taxon>Polyphaga</taxon>
        <taxon>Cucujiformia</taxon>
        <taxon>Chrysomeloidea</taxon>
        <taxon>Chrysomelidae</taxon>
        <taxon>Bruchinae</taxon>
        <taxon>Bruchini</taxon>
        <taxon>Acanthoscelides</taxon>
    </lineage>
</organism>
<evidence type="ECO:0000256" key="3">
    <source>
        <dbReference type="ARBA" id="ARBA00022692"/>
    </source>
</evidence>
<keyword evidence="5 6" id="KW-0472">Membrane</keyword>
<feature type="transmembrane region" description="Helical" evidence="6">
    <location>
        <begin position="406"/>
        <end position="428"/>
    </location>
</feature>
<evidence type="ECO:0000256" key="2">
    <source>
        <dbReference type="ARBA" id="ARBA00007168"/>
    </source>
</evidence>
<feature type="transmembrane region" description="Helical" evidence="6">
    <location>
        <begin position="207"/>
        <end position="231"/>
    </location>
</feature>
<feature type="transmembrane region" description="Helical" evidence="6">
    <location>
        <begin position="506"/>
        <end position="524"/>
    </location>
</feature>